<comment type="caution">
    <text evidence="1">The sequence shown here is derived from an EMBL/GenBank/DDBJ whole genome shotgun (WGS) entry which is preliminary data.</text>
</comment>
<reference evidence="1 2" key="1">
    <citation type="submission" date="2018-06" db="EMBL/GenBank/DDBJ databases">
        <title>Genomic Encyclopedia of Archaeal and Bacterial Type Strains, Phase II (KMG-II): from individual species to whole genera.</title>
        <authorList>
            <person name="Goeker M."/>
        </authorList>
    </citation>
    <scope>NUCLEOTIDE SEQUENCE [LARGE SCALE GENOMIC DNA]</scope>
    <source>
        <strain evidence="1 2">DSM 14825</strain>
    </source>
</reference>
<gene>
    <name evidence="1" type="ORF">LY11_03185</name>
</gene>
<evidence type="ECO:0000313" key="1">
    <source>
        <dbReference type="EMBL" id="RAJ28911.1"/>
    </source>
</evidence>
<proteinExistence type="predicted"/>
<accession>A0A327SJA3</accession>
<evidence type="ECO:0000313" key="2">
    <source>
        <dbReference type="Proteomes" id="UP000249754"/>
    </source>
</evidence>
<dbReference type="Proteomes" id="UP000249754">
    <property type="component" value="Unassembled WGS sequence"/>
</dbReference>
<dbReference type="EMBL" id="QLLR01000016">
    <property type="protein sequence ID" value="RAJ28911.1"/>
    <property type="molecule type" value="Genomic_DNA"/>
</dbReference>
<name>A0A327SJA3_9SPHI</name>
<protein>
    <submittedName>
        <fullName evidence="1">Uncharacterized protein</fullName>
    </submittedName>
</protein>
<organism evidence="1 2">
    <name type="scientific">Pedobacter cryoconitis</name>
    <dbReference type="NCBI Taxonomy" id="188932"/>
    <lineage>
        <taxon>Bacteria</taxon>
        <taxon>Pseudomonadati</taxon>
        <taxon>Bacteroidota</taxon>
        <taxon>Sphingobacteriia</taxon>
        <taxon>Sphingobacteriales</taxon>
        <taxon>Sphingobacteriaceae</taxon>
        <taxon>Pedobacter</taxon>
    </lineage>
</organism>
<dbReference type="AlphaFoldDB" id="A0A327SJA3"/>
<dbReference type="RefSeq" id="WP_111634619.1">
    <property type="nucleotide sequence ID" value="NZ_QLLR01000016.1"/>
</dbReference>
<sequence length="113" mass="13219">MTEDKDKYTEAEILNYMERNPELNVFQIAQELRIPTHAVGQAQHNRMKSVLSKNRYSAAWQIPRNMTDDRLWLTKSQFEKAVVRIKSGELGVIAELSKNHRISTAHKRQLEKI</sequence>